<keyword evidence="6" id="KW-0732">Signal</keyword>
<keyword evidence="9" id="KW-1185">Reference proteome</keyword>
<reference evidence="9" key="1">
    <citation type="submission" date="2016-11" db="EMBL/GenBank/DDBJ databases">
        <authorList>
            <person name="Varghese N."/>
            <person name="Submissions S."/>
        </authorList>
    </citation>
    <scope>NUCLEOTIDE SEQUENCE [LARGE SCALE GENOMIC DNA]</scope>
    <source>
        <strain evidence="9">Sac-22</strain>
    </source>
</reference>
<dbReference type="PANTHER" id="PTHR43806:SF11">
    <property type="entry name" value="CEREVISIN-RELATED"/>
    <property type="match status" value="1"/>
</dbReference>
<dbReference type="PROSITE" id="PS00136">
    <property type="entry name" value="SUBTILASE_ASP"/>
    <property type="match status" value="1"/>
</dbReference>
<evidence type="ECO:0000259" key="7">
    <source>
        <dbReference type="Pfam" id="PF00082"/>
    </source>
</evidence>
<evidence type="ECO:0000256" key="4">
    <source>
        <dbReference type="ARBA" id="ARBA00022825"/>
    </source>
</evidence>
<evidence type="ECO:0000256" key="1">
    <source>
        <dbReference type="ARBA" id="ARBA00011073"/>
    </source>
</evidence>
<proteinExistence type="inferred from homology"/>
<dbReference type="InterPro" id="IPR050131">
    <property type="entry name" value="Peptidase_S8_subtilisin-like"/>
</dbReference>
<dbReference type="GO" id="GO:0004252">
    <property type="term" value="F:serine-type endopeptidase activity"/>
    <property type="evidence" value="ECO:0007669"/>
    <property type="project" value="UniProtKB-UniRule"/>
</dbReference>
<feature type="active site" description="Charge relay system" evidence="5">
    <location>
        <position position="207"/>
    </location>
</feature>
<dbReference type="SUPFAM" id="SSF52743">
    <property type="entry name" value="Subtilisin-like"/>
    <property type="match status" value="1"/>
</dbReference>
<dbReference type="PROSITE" id="PS00137">
    <property type="entry name" value="SUBTILASE_HIS"/>
    <property type="match status" value="1"/>
</dbReference>
<keyword evidence="3 5" id="KW-0378">Hydrolase</keyword>
<feature type="chain" id="PRO_5009928793" evidence="6">
    <location>
        <begin position="19"/>
        <end position="425"/>
    </location>
</feature>
<dbReference type="Pfam" id="PF00082">
    <property type="entry name" value="Peptidase_S8"/>
    <property type="match status" value="1"/>
</dbReference>
<dbReference type="RefSeq" id="WP_208861896.1">
    <property type="nucleotide sequence ID" value="NZ_FRCX01000006.1"/>
</dbReference>
<dbReference type="PANTHER" id="PTHR43806">
    <property type="entry name" value="PEPTIDASE S8"/>
    <property type="match status" value="1"/>
</dbReference>
<sequence>MKRLLALAFCLCSGAVMAQAGQDLPQIVPRIDAPAETQQAPGNAEILVMFHLPAPHFRADHYGSNNYREDAGRAARQRIAAAVAQDYKLELMEDWAMPALNVDCYRMRLPAGQGAATLLDVLSRDSRVEWAQVIQDFVAQAGSDPLYRTQPAAGAWHLDEVRKAATGRKVTVAVVDSGIESNHPDLAGQVTVEENFVDGQKYVPELHGTAVAGVIAARAGNGVGIEGVAPDARLMALRACWQSGSATRCNSFTLAKAMNYALSNGAQVINLSLSGPQDRLLLQLVEAAQARGIRVVGAVDPARADGGFPANTPGVFAVASDGAAPHAGLHPLLAPGRDIPTTLPGGRWGVVSGSSYAAAHVSGMLALLDELKPQLSAARLREGIVPGDASAVLTGIDLCATILRLTGKCTCACPTSSNSRFVRSP</sequence>
<dbReference type="STRING" id="551987.SAMN05192549_106308"/>
<accession>A0A1M7Q7S2</accession>
<evidence type="ECO:0000313" key="9">
    <source>
        <dbReference type="Proteomes" id="UP000184339"/>
    </source>
</evidence>
<dbReference type="PROSITE" id="PS51892">
    <property type="entry name" value="SUBTILASE"/>
    <property type="match status" value="1"/>
</dbReference>
<evidence type="ECO:0000256" key="3">
    <source>
        <dbReference type="ARBA" id="ARBA00022801"/>
    </source>
</evidence>
<dbReference type="InterPro" id="IPR022398">
    <property type="entry name" value="Peptidase_S8_His-AS"/>
</dbReference>
<name>A0A1M7Q7S2_9BURK</name>
<dbReference type="GO" id="GO:0006508">
    <property type="term" value="P:proteolysis"/>
    <property type="evidence" value="ECO:0007669"/>
    <property type="project" value="UniProtKB-KW"/>
</dbReference>
<evidence type="ECO:0000313" key="8">
    <source>
        <dbReference type="EMBL" id="SHN26464.1"/>
    </source>
</evidence>
<evidence type="ECO:0000256" key="6">
    <source>
        <dbReference type="SAM" id="SignalP"/>
    </source>
</evidence>
<gene>
    <name evidence="8" type="ORF">SAMN05192549_106308</name>
</gene>
<dbReference type="InterPro" id="IPR036852">
    <property type="entry name" value="Peptidase_S8/S53_dom_sf"/>
</dbReference>
<dbReference type="InterPro" id="IPR000209">
    <property type="entry name" value="Peptidase_S8/S53_dom"/>
</dbReference>
<keyword evidence="4 5" id="KW-0720">Serine protease</keyword>
<dbReference type="EMBL" id="FRCX01000006">
    <property type="protein sequence ID" value="SHN26464.1"/>
    <property type="molecule type" value="Genomic_DNA"/>
</dbReference>
<dbReference type="PRINTS" id="PR00723">
    <property type="entry name" value="SUBTILISIN"/>
</dbReference>
<feature type="active site" description="Charge relay system" evidence="5">
    <location>
        <position position="355"/>
    </location>
</feature>
<feature type="signal peptide" evidence="6">
    <location>
        <begin position="1"/>
        <end position="18"/>
    </location>
</feature>
<evidence type="ECO:0000256" key="2">
    <source>
        <dbReference type="ARBA" id="ARBA00022670"/>
    </source>
</evidence>
<feature type="active site" description="Charge relay system" evidence="5">
    <location>
        <position position="176"/>
    </location>
</feature>
<dbReference type="InterPro" id="IPR023827">
    <property type="entry name" value="Peptidase_S8_Asp-AS"/>
</dbReference>
<dbReference type="Proteomes" id="UP000184339">
    <property type="component" value="Unassembled WGS sequence"/>
</dbReference>
<keyword evidence="2 5" id="KW-0645">Protease</keyword>
<dbReference type="AlphaFoldDB" id="A0A1M7Q7S2"/>
<protein>
    <submittedName>
        <fullName evidence="8">Subtilase family protein</fullName>
    </submittedName>
</protein>
<dbReference type="InterPro" id="IPR015500">
    <property type="entry name" value="Peptidase_S8_subtilisin-rel"/>
</dbReference>
<comment type="similarity">
    <text evidence="1 5">Belongs to the peptidase S8 family.</text>
</comment>
<feature type="domain" description="Peptidase S8/S53" evidence="7">
    <location>
        <begin position="167"/>
        <end position="384"/>
    </location>
</feature>
<dbReference type="Gene3D" id="3.40.50.200">
    <property type="entry name" value="Peptidase S8/S53 domain"/>
    <property type="match status" value="1"/>
</dbReference>
<organism evidence="8 9">
    <name type="scientific">Duganella sacchari</name>
    <dbReference type="NCBI Taxonomy" id="551987"/>
    <lineage>
        <taxon>Bacteria</taxon>
        <taxon>Pseudomonadati</taxon>
        <taxon>Pseudomonadota</taxon>
        <taxon>Betaproteobacteria</taxon>
        <taxon>Burkholderiales</taxon>
        <taxon>Oxalobacteraceae</taxon>
        <taxon>Telluria group</taxon>
        <taxon>Duganella</taxon>
    </lineage>
</organism>
<evidence type="ECO:0000256" key="5">
    <source>
        <dbReference type="PROSITE-ProRule" id="PRU01240"/>
    </source>
</evidence>